<dbReference type="RefSeq" id="XP_049147364.1">
    <property type="nucleotide sequence ID" value="XM_049290219.1"/>
</dbReference>
<dbReference type="KEGG" id="clup:CLUP02_11251"/>
<gene>
    <name evidence="1" type="ORF">CLUP02_11251</name>
</gene>
<name>A0A9Q8SYB1_9PEZI</name>
<accession>A0A9Q8SYB1</accession>
<proteinExistence type="predicted"/>
<protein>
    <submittedName>
        <fullName evidence="1">Uncharacterized protein</fullName>
    </submittedName>
</protein>
<evidence type="ECO:0000313" key="1">
    <source>
        <dbReference type="EMBL" id="UQC85752.1"/>
    </source>
</evidence>
<sequence>MSSQWIHQELKILSFLRGNMGKLHGKVQVPHLICWLGLCEASHWLHPQMKGSIYLGPLFATARQIIAMDRTDHPHSNPRLRIEYGSKAGLAAFYTGRNDLIFADICSILQWGREFGIRILQFLCLIPGCCIPTQKVQNLIFGMKPSSWPAFGPDVGTRRTKQLHPRQVAENASSRLPLSSMVKMRHCIIIFLIRRIPKYRTSSNITALEGSNVSSSSTVFCAVILDGVALPKQPRYIDVYWTNRAEESLTYTTNICSDSAGIQILLSLGPPGALPSSYAMPRLKCLAAAAANDASLRVAVISNPISLRHLDPSSSLQRRLRLNPHLALWNRSNQRHA</sequence>
<evidence type="ECO:0000313" key="2">
    <source>
        <dbReference type="Proteomes" id="UP000830671"/>
    </source>
</evidence>
<dbReference type="EMBL" id="CP019477">
    <property type="protein sequence ID" value="UQC85752.1"/>
    <property type="molecule type" value="Genomic_DNA"/>
</dbReference>
<organism evidence="1 2">
    <name type="scientific">Colletotrichum lupini</name>
    <dbReference type="NCBI Taxonomy" id="145971"/>
    <lineage>
        <taxon>Eukaryota</taxon>
        <taxon>Fungi</taxon>
        <taxon>Dikarya</taxon>
        <taxon>Ascomycota</taxon>
        <taxon>Pezizomycotina</taxon>
        <taxon>Sordariomycetes</taxon>
        <taxon>Hypocreomycetidae</taxon>
        <taxon>Glomerellales</taxon>
        <taxon>Glomerellaceae</taxon>
        <taxon>Colletotrichum</taxon>
        <taxon>Colletotrichum acutatum species complex</taxon>
    </lineage>
</organism>
<dbReference type="Proteomes" id="UP000830671">
    <property type="component" value="Chromosome 5"/>
</dbReference>
<dbReference type="GeneID" id="73345229"/>
<keyword evidence="2" id="KW-1185">Reference proteome</keyword>
<dbReference type="AlphaFoldDB" id="A0A9Q8SYB1"/>
<reference evidence="1" key="1">
    <citation type="journal article" date="2021" name="Mol. Plant Microbe Interact.">
        <title>Complete Genome Sequence of the Plant-Pathogenic Fungus Colletotrichum lupini.</title>
        <authorList>
            <person name="Baroncelli R."/>
            <person name="Pensec F."/>
            <person name="Da Lio D."/>
            <person name="Boufleur T."/>
            <person name="Vicente I."/>
            <person name="Sarrocco S."/>
            <person name="Picot A."/>
            <person name="Baraldi E."/>
            <person name="Sukno S."/>
            <person name="Thon M."/>
            <person name="Le Floch G."/>
        </authorList>
    </citation>
    <scope>NUCLEOTIDE SEQUENCE</scope>
    <source>
        <strain evidence="1">IMI 504893</strain>
    </source>
</reference>